<keyword evidence="4" id="KW-1185">Reference proteome</keyword>
<accession>A0ABY6C6Z1</accession>
<name>A0ABY6C6Z1_9HYPH</name>
<dbReference type="Gene3D" id="3.40.1620.10">
    <property type="entry name" value="YefM-like domain"/>
    <property type="match status" value="1"/>
</dbReference>
<sequence>MKFYTLTDLNRASGEILDTALVEPVTLTKHGKGRLVVMNADHYRKLTERSGIQAFTLQDAPPAVMDELMTGLAQLPQS</sequence>
<dbReference type="InterPro" id="IPR006442">
    <property type="entry name" value="Antitoxin_Phd/YefM"/>
</dbReference>
<protein>
    <recommendedName>
        <fullName evidence="2">Antitoxin</fullName>
    </recommendedName>
</protein>
<keyword evidence="3" id="KW-0614">Plasmid</keyword>
<dbReference type="SUPFAM" id="SSF143120">
    <property type="entry name" value="YefM-like"/>
    <property type="match status" value="1"/>
</dbReference>
<comment type="function">
    <text evidence="2">Antitoxin component of a type II toxin-antitoxin (TA) system.</text>
</comment>
<proteinExistence type="inferred from homology"/>
<dbReference type="EMBL" id="CP104964">
    <property type="protein sequence ID" value="UXN68014.1"/>
    <property type="molecule type" value="Genomic_DNA"/>
</dbReference>
<evidence type="ECO:0000256" key="1">
    <source>
        <dbReference type="ARBA" id="ARBA00009981"/>
    </source>
</evidence>
<dbReference type="NCBIfam" id="TIGR01552">
    <property type="entry name" value="phd_fam"/>
    <property type="match status" value="1"/>
</dbReference>
<reference evidence="3 4" key="1">
    <citation type="submission" date="2022-09" db="EMBL/GenBank/DDBJ databases">
        <title>Interaction between co-microsymbionts with complementary sets of symbiotic genes in legume-rhizobium systems.</title>
        <authorList>
            <person name="Safronova V."/>
            <person name="Sazanova A."/>
            <person name="Afonin A."/>
            <person name="Chirak E."/>
        </authorList>
    </citation>
    <scope>NUCLEOTIDE SEQUENCE [LARGE SCALE GENOMIC DNA]</scope>
    <source>
        <strain evidence="3 4">A18/4-1</strain>
        <plasmid evidence="3 4">p_unnamed1</plasmid>
    </source>
</reference>
<evidence type="ECO:0000256" key="2">
    <source>
        <dbReference type="RuleBase" id="RU362080"/>
    </source>
</evidence>
<evidence type="ECO:0000313" key="4">
    <source>
        <dbReference type="Proteomes" id="UP001061862"/>
    </source>
</evidence>
<comment type="similarity">
    <text evidence="1 2">Belongs to the phD/YefM antitoxin family.</text>
</comment>
<dbReference type="Pfam" id="PF02604">
    <property type="entry name" value="PhdYeFM_antitox"/>
    <property type="match status" value="1"/>
</dbReference>
<geneLocation type="plasmid" evidence="3 4">
    <name>p_unnamed1</name>
</geneLocation>
<organism evidence="3 4">
    <name type="scientific">Devosia neptuniae</name>
    <dbReference type="NCBI Taxonomy" id="191302"/>
    <lineage>
        <taxon>Bacteria</taxon>
        <taxon>Pseudomonadati</taxon>
        <taxon>Pseudomonadota</taxon>
        <taxon>Alphaproteobacteria</taxon>
        <taxon>Hyphomicrobiales</taxon>
        <taxon>Devosiaceae</taxon>
        <taxon>Devosia</taxon>
    </lineage>
</organism>
<gene>
    <name evidence="3" type="ORF">N8A98_00385</name>
</gene>
<dbReference type="InterPro" id="IPR036165">
    <property type="entry name" value="YefM-like_sf"/>
</dbReference>
<dbReference type="RefSeq" id="WP_262165613.1">
    <property type="nucleotide sequence ID" value="NZ_CP104964.1"/>
</dbReference>
<evidence type="ECO:0000313" key="3">
    <source>
        <dbReference type="EMBL" id="UXN68014.1"/>
    </source>
</evidence>
<dbReference type="Proteomes" id="UP001061862">
    <property type="component" value="Plasmid p_unnamed1"/>
</dbReference>